<comment type="caution">
    <text evidence="1">The sequence shown here is derived from an EMBL/GenBank/DDBJ whole genome shotgun (WGS) entry which is preliminary data.</text>
</comment>
<dbReference type="InParanoid" id="A0A1Y2AE45"/>
<evidence type="ECO:0000313" key="2">
    <source>
        <dbReference type="Proteomes" id="UP000193986"/>
    </source>
</evidence>
<protein>
    <submittedName>
        <fullName evidence="1">Uncharacterized protein</fullName>
    </submittedName>
</protein>
<proteinExistence type="predicted"/>
<dbReference type="Proteomes" id="UP000193986">
    <property type="component" value="Unassembled WGS sequence"/>
</dbReference>
<name>A0A1Y2AE45_9TREE</name>
<dbReference type="EMBL" id="MCFC01000124">
    <property type="protein sequence ID" value="ORY20833.1"/>
    <property type="molecule type" value="Genomic_DNA"/>
</dbReference>
<evidence type="ECO:0000313" key="1">
    <source>
        <dbReference type="EMBL" id="ORY20833.1"/>
    </source>
</evidence>
<gene>
    <name evidence="1" type="ORF">BCR39DRAFT_76076</name>
</gene>
<accession>A0A1Y2AE45</accession>
<sequence length="86" mass="9586">MLKLFWLTGERLSGVSCPGPAYAVVCVFSRSADTLSCVPRIRALRGRPESRFSAISRARRCSVWIYMCETEDSRAEVGGHTIRASF</sequence>
<keyword evidence="2" id="KW-1185">Reference proteome</keyword>
<reference evidence="1 2" key="1">
    <citation type="submission" date="2016-07" db="EMBL/GenBank/DDBJ databases">
        <title>Pervasive Adenine N6-methylation of Active Genes in Fungi.</title>
        <authorList>
            <consortium name="DOE Joint Genome Institute"/>
            <person name="Mondo S.J."/>
            <person name="Dannebaum R.O."/>
            <person name="Kuo R.C."/>
            <person name="Labutti K."/>
            <person name="Haridas S."/>
            <person name="Kuo A."/>
            <person name="Salamov A."/>
            <person name="Ahrendt S.R."/>
            <person name="Lipzen A."/>
            <person name="Sullivan W."/>
            <person name="Andreopoulos W.B."/>
            <person name="Clum A."/>
            <person name="Lindquist E."/>
            <person name="Daum C."/>
            <person name="Ramamoorthy G.K."/>
            <person name="Gryganskyi A."/>
            <person name="Culley D."/>
            <person name="Magnuson J.K."/>
            <person name="James T.Y."/>
            <person name="O'Malley M.A."/>
            <person name="Stajich J.E."/>
            <person name="Spatafora J.W."/>
            <person name="Visel A."/>
            <person name="Grigoriev I.V."/>
        </authorList>
    </citation>
    <scope>NUCLEOTIDE SEQUENCE [LARGE SCALE GENOMIC DNA]</scope>
    <source>
        <strain evidence="1 2">68-887.2</strain>
    </source>
</reference>
<dbReference type="AlphaFoldDB" id="A0A1Y2AE45"/>
<organism evidence="1 2">
    <name type="scientific">Naematelia encephala</name>
    <dbReference type="NCBI Taxonomy" id="71784"/>
    <lineage>
        <taxon>Eukaryota</taxon>
        <taxon>Fungi</taxon>
        <taxon>Dikarya</taxon>
        <taxon>Basidiomycota</taxon>
        <taxon>Agaricomycotina</taxon>
        <taxon>Tremellomycetes</taxon>
        <taxon>Tremellales</taxon>
        <taxon>Naemateliaceae</taxon>
        <taxon>Naematelia</taxon>
    </lineage>
</organism>